<dbReference type="Pfam" id="PF00378">
    <property type="entry name" value="ECH_1"/>
    <property type="match status" value="1"/>
</dbReference>
<dbReference type="SUPFAM" id="SSF52096">
    <property type="entry name" value="ClpP/crotonase"/>
    <property type="match status" value="1"/>
</dbReference>
<protein>
    <submittedName>
        <fullName evidence="2">2-(1,2-epoxy-1,2-dihydrophenyl)acetyl-CoA isomerase</fullName>
    </submittedName>
</protein>
<dbReference type="CDD" id="cd06558">
    <property type="entry name" value="crotonase-like"/>
    <property type="match status" value="1"/>
</dbReference>
<proteinExistence type="inferred from homology"/>
<reference evidence="2" key="1">
    <citation type="journal article" date="2014" name="Int. J. Syst. Evol. Microbiol.">
        <title>Complete genome sequence of Corynebacterium casei LMG S-19264T (=DSM 44701T), isolated from a smear-ripened cheese.</title>
        <authorList>
            <consortium name="US DOE Joint Genome Institute (JGI-PGF)"/>
            <person name="Walter F."/>
            <person name="Albersmeier A."/>
            <person name="Kalinowski J."/>
            <person name="Ruckert C."/>
        </authorList>
    </citation>
    <scope>NUCLEOTIDE SEQUENCE</scope>
    <source>
        <strain evidence="2">KCTC 32255</strain>
    </source>
</reference>
<dbReference type="InterPro" id="IPR029045">
    <property type="entry name" value="ClpP/crotonase-like_dom_sf"/>
</dbReference>
<dbReference type="GO" id="GO:0016853">
    <property type="term" value="F:isomerase activity"/>
    <property type="evidence" value="ECO:0007669"/>
    <property type="project" value="UniProtKB-KW"/>
</dbReference>
<keyword evidence="2" id="KW-0413">Isomerase</keyword>
<reference evidence="2" key="2">
    <citation type="submission" date="2020-09" db="EMBL/GenBank/DDBJ databases">
        <authorList>
            <person name="Sun Q."/>
            <person name="Kim S."/>
        </authorList>
    </citation>
    <scope>NUCLEOTIDE SEQUENCE</scope>
    <source>
        <strain evidence="2">KCTC 32255</strain>
    </source>
</reference>
<comment type="similarity">
    <text evidence="1">Belongs to the enoyl-CoA hydratase/isomerase family.</text>
</comment>
<keyword evidence="3" id="KW-1185">Reference proteome</keyword>
<dbReference type="EMBL" id="BMZA01000003">
    <property type="protein sequence ID" value="GGZ00732.1"/>
    <property type="molecule type" value="Genomic_DNA"/>
</dbReference>
<dbReference type="PANTHER" id="PTHR43459:SF1">
    <property type="entry name" value="EG:BACN32G11.4 PROTEIN"/>
    <property type="match status" value="1"/>
</dbReference>
<dbReference type="InterPro" id="IPR001753">
    <property type="entry name" value="Enoyl-CoA_hydra/iso"/>
</dbReference>
<comment type="caution">
    <text evidence="2">The sequence shown here is derived from an EMBL/GenBank/DDBJ whole genome shotgun (WGS) entry which is preliminary data.</text>
</comment>
<organism evidence="2 3">
    <name type="scientific">Novosphingobium colocasiae</name>
    <dbReference type="NCBI Taxonomy" id="1256513"/>
    <lineage>
        <taxon>Bacteria</taxon>
        <taxon>Pseudomonadati</taxon>
        <taxon>Pseudomonadota</taxon>
        <taxon>Alphaproteobacteria</taxon>
        <taxon>Sphingomonadales</taxon>
        <taxon>Sphingomonadaceae</taxon>
        <taxon>Novosphingobium</taxon>
    </lineage>
</organism>
<dbReference type="Gene3D" id="3.90.226.10">
    <property type="entry name" value="2-enoyl-CoA Hydratase, Chain A, domain 1"/>
    <property type="match status" value="1"/>
</dbReference>
<sequence length="262" mass="27785">MTARTLTLDIADGIAAITLARPELGNPIDGEFSRDLYDLANALAGRDDVRAILLRADGPAFSYGGDISTFAPQIDELPAIMRRWTGDFHTGLIRLQRLDAPIVAQVQGVCAGGGVAIAAGADFVIGTPGTRFVYAYTGIGLACDGGASLACTRRMGFARATRFMLLNQTLTGAQALEAGLMDEMLEPEALAPRAQALARQLADGPTVALGEVRRLLRQATHAAMEAQLEAEAQAMVKAATTDDAREGVLAFAEKRKPRFRGR</sequence>
<dbReference type="RefSeq" id="WP_189620508.1">
    <property type="nucleotide sequence ID" value="NZ_BMZA01000003.1"/>
</dbReference>
<evidence type="ECO:0000256" key="1">
    <source>
        <dbReference type="ARBA" id="ARBA00005254"/>
    </source>
</evidence>
<dbReference type="AlphaFoldDB" id="A0A918UEI3"/>
<accession>A0A918UEI3</accession>
<evidence type="ECO:0000313" key="3">
    <source>
        <dbReference type="Proteomes" id="UP000648075"/>
    </source>
</evidence>
<dbReference type="Gene3D" id="1.10.12.10">
    <property type="entry name" value="Lyase 2-enoyl-coa Hydratase, Chain A, domain 2"/>
    <property type="match status" value="1"/>
</dbReference>
<evidence type="ECO:0000313" key="2">
    <source>
        <dbReference type="EMBL" id="GGZ00732.1"/>
    </source>
</evidence>
<name>A0A918UEI3_9SPHN</name>
<dbReference type="Proteomes" id="UP000648075">
    <property type="component" value="Unassembled WGS sequence"/>
</dbReference>
<gene>
    <name evidence="2" type="primary">paaG</name>
    <name evidence="2" type="ORF">GCM10011614_14760</name>
</gene>
<dbReference type="PANTHER" id="PTHR43459">
    <property type="entry name" value="ENOYL-COA HYDRATASE"/>
    <property type="match status" value="1"/>
</dbReference>
<dbReference type="InterPro" id="IPR014748">
    <property type="entry name" value="Enoyl-CoA_hydra_C"/>
</dbReference>